<proteinExistence type="predicted"/>
<comment type="caution">
    <text evidence="2">The sequence shown here is derived from an EMBL/GenBank/DDBJ whole genome shotgun (WGS) entry which is preliminary data.</text>
</comment>
<evidence type="ECO:0000313" key="3">
    <source>
        <dbReference type="Proteomes" id="UP000489600"/>
    </source>
</evidence>
<keyword evidence="1" id="KW-0472">Membrane</keyword>
<gene>
    <name evidence="2" type="ORF">ANE_LOCUS1901</name>
</gene>
<sequence length="183" mass="21085">MEGPLLSKSEHIVDTTLTNGDSSSDDEHIVHITADADSPSTYEQTPHEAKGVQWSVQWKDPCRFENVWNLIEFCLTLVQIAVARVVVTRAEAEHGEATLYPWIVGYTCLCIATLPILCWRFCHYNRCVSSVVCNTIDEVVDFLKWVFEYFFLGWVALFFLWFFIFNDSSSLDNTTQLFWCASY</sequence>
<name>A0A565APV9_9BRAS</name>
<protein>
    <submittedName>
        <fullName evidence="2">Uncharacterized protein</fullName>
    </submittedName>
</protein>
<keyword evidence="1" id="KW-1133">Transmembrane helix</keyword>
<evidence type="ECO:0000313" key="2">
    <source>
        <dbReference type="EMBL" id="VVA91456.1"/>
    </source>
</evidence>
<feature type="transmembrane region" description="Helical" evidence="1">
    <location>
        <begin position="99"/>
        <end position="122"/>
    </location>
</feature>
<keyword evidence="1" id="KW-0812">Transmembrane</keyword>
<keyword evidence="3" id="KW-1185">Reference proteome</keyword>
<dbReference type="AlphaFoldDB" id="A0A565APV9"/>
<dbReference type="PANTHER" id="PTHR46225:SF13">
    <property type="entry name" value="E3 UBIQUITIN-PROTEIN LIGASE-RELATED"/>
    <property type="match status" value="1"/>
</dbReference>
<accession>A0A565APV9</accession>
<dbReference type="OrthoDB" id="1613352at2759"/>
<reference evidence="2" key="1">
    <citation type="submission" date="2019-07" db="EMBL/GenBank/DDBJ databases">
        <authorList>
            <person name="Dittberner H."/>
        </authorList>
    </citation>
    <scope>NUCLEOTIDE SEQUENCE [LARGE SCALE GENOMIC DNA]</scope>
</reference>
<dbReference type="PANTHER" id="PTHR46225">
    <property type="entry name" value="C3H4 TYPE ZINC FINGER PROTEIN"/>
    <property type="match status" value="1"/>
</dbReference>
<dbReference type="EMBL" id="CABITT030000001">
    <property type="protein sequence ID" value="VVA91456.1"/>
    <property type="molecule type" value="Genomic_DNA"/>
</dbReference>
<feature type="transmembrane region" description="Helical" evidence="1">
    <location>
        <begin position="142"/>
        <end position="164"/>
    </location>
</feature>
<dbReference type="Proteomes" id="UP000489600">
    <property type="component" value="Unassembled WGS sequence"/>
</dbReference>
<organism evidence="2 3">
    <name type="scientific">Arabis nemorensis</name>
    <dbReference type="NCBI Taxonomy" id="586526"/>
    <lineage>
        <taxon>Eukaryota</taxon>
        <taxon>Viridiplantae</taxon>
        <taxon>Streptophyta</taxon>
        <taxon>Embryophyta</taxon>
        <taxon>Tracheophyta</taxon>
        <taxon>Spermatophyta</taxon>
        <taxon>Magnoliopsida</taxon>
        <taxon>eudicotyledons</taxon>
        <taxon>Gunneridae</taxon>
        <taxon>Pentapetalae</taxon>
        <taxon>rosids</taxon>
        <taxon>malvids</taxon>
        <taxon>Brassicales</taxon>
        <taxon>Brassicaceae</taxon>
        <taxon>Arabideae</taxon>
        <taxon>Arabis</taxon>
    </lineage>
</organism>
<evidence type="ECO:0000256" key="1">
    <source>
        <dbReference type="SAM" id="Phobius"/>
    </source>
</evidence>